<dbReference type="RefSeq" id="WP_133363043.1">
    <property type="nucleotide sequence ID" value="NZ_CP037940.1"/>
</dbReference>
<name>A0A4P6YT97_9LACO</name>
<evidence type="ECO:0000313" key="6">
    <source>
        <dbReference type="Proteomes" id="UP000292886"/>
    </source>
</evidence>
<proteinExistence type="predicted"/>
<dbReference type="Proteomes" id="UP000292886">
    <property type="component" value="Chromosome"/>
</dbReference>
<keyword evidence="3 5" id="KW-0067">ATP-binding</keyword>
<keyword evidence="1" id="KW-0813">Transport</keyword>
<keyword evidence="2" id="KW-0547">Nucleotide-binding</keyword>
<dbReference type="SMART" id="SM00382">
    <property type="entry name" value="AAA"/>
    <property type="match status" value="1"/>
</dbReference>
<dbReference type="CDD" id="cd03230">
    <property type="entry name" value="ABC_DR_subfamily_A"/>
    <property type="match status" value="1"/>
</dbReference>
<organism evidence="5 6">
    <name type="scientific">Periweissella cryptocerci</name>
    <dbReference type="NCBI Taxonomy" id="2506420"/>
    <lineage>
        <taxon>Bacteria</taxon>
        <taxon>Bacillati</taxon>
        <taxon>Bacillota</taxon>
        <taxon>Bacilli</taxon>
        <taxon>Lactobacillales</taxon>
        <taxon>Lactobacillaceae</taxon>
        <taxon>Periweissella</taxon>
    </lineage>
</organism>
<dbReference type="InterPro" id="IPR003439">
    <property type="entry name" value="ABC_transporter-like_ATP-bd"/>
</dbReference>
<dbReference type="PROSITE" id="PS00211">
    <property type="entry name" value="ABC_TRANSPORTER_1"/>
    <property type="match status" value="1"/>
</dbReference>
<dbReference type="InterPro" id="IPR003593">
    <property type="entry name" value="AAA+_ATPase"/>
</dbReference>
<dbReference type="InterPro" id="IPR051782">
    <property type="entry name" value="ABC_Transporter_VariousFunc"/>
</dbReference>
<evidence type="ECO:0000313" key="5">
    <source>
        <dbReference type="EMBL" id="QBO35964.1"/>
    </source>
</evidence>
<dbReference type="SUPFAM" id="SSF52540">
    <property type="entry name" value="P-loop containing nucleoside triphosphate hydrolases"/>
    <property type="match status" value="1"/>
</dbReference>
<dbReference type="InterPro" id="IPR017871">
    <property type="entry name" value="ABC_transporter-like_CS"/>
</dbReference>
<keyword evidence="6" id="KW-1185">Reference proteome</keyword>
<dbReference type="PANTHER" id="PTHR42939:SF1">
    <property type="entry name" value="ABC TRANSPORTER ATP-BINDING PROTEIN ALBC-RELATED"/>
    <property type="match status" value="1"/>
</dbReference>
<evidence type="ECO:0000256" key="3">
    <source>
        <dbReference type="ARBA" id="ARBA00022840"/>
    </source>
</evidence>
<dbReference type="PROSITE" id="PS50893">
    <property type="entry name" value="ABC_TRANSPORTER_2"/>
    <property type="match status" value="1"/>
</dbReference>
<gene>
    <name evidence="5" type="ORF">EQG49_05570</name>
</gene>
<evidence type="ECO:0000256" key="1">
    <source>
        <dbReference type="ARBA" id="ARBA00022448"/>
    </source>
</evidence>
<sequence length="218" mass="24186">MDNALQLRNIAKSFAGNTLFENVNLTVTTGEIVALVGPNGVGKSVLLKIIAGFIAPDKGDLTVLDKERNIHAKQFDAEIGIVIDKPAFNPAKTGFDNLHDLASINNIITSDKIATVMTTMGLDRHNHTKVKNYSLGMKKKLAISQAFMENQRLILLDEPFNGLDAQSILNLRQLMLELKAEGKTIIFTSHIQADIDFLADEIYEFNNQTILKKELQHE</sequence>
<protein>
    <submittedName>
        <fullName evidence="5">ABC transporter ATP-binding protein</fullName>
    </submittedName>
</protein>
<dbReference type="GO" id="GO:0016887">
    <property type="term" value="F:ATP hydrolysis activity"/>
    <property type="evidence" value="ECO:0007669"/>
    <property type="project" value="InterPro"/>
</dbReference>
<dbReference type="Pfam" id="PF00005">
    <property type="entry name" value="ABC_tran"/>
    <property type="match status" value="1"/>
</dbReference>
<reference evidence="6" key="1">
    <citation type="submission" date="2019-03" db="EMBL/GenBank/DDBJ databases">
        <title>Weissella sp. 26KH-42 Genome sequencing.</title>
        <authorList>
            <person name="Heo J."/>
            <person name="Kim S.-J."/>
            <person name="Kim J.-S."/>
            <person name="Hong S.-B."/>
            <person name="Kwon S.-W."/>
        </authorList>
    </citation>
    <scope>NUCLEOTIDE SEQUENCE [LARGE SCALE GENOMIC DNA]</scope>
    <source>
        <strain evidence="6">26KH-42</strain>
    </source>
</reference>
<feature type="domain" description="ABC transporter" evidence="4">
    <location>
        <begin position="5"/>
        <end position="218"/>
    </location>
</feature>
<dbReference type="OrthoDB" id="9804199at2"/>
<evidence type="ECO:0000259" key="4">
    <source>
        <dbReference type="PROSITE" id="PS50893"/>
    </source>
</evidence>
<dbReference type="GO" id="GO:0005524">
    <property type="term" value="F:ATP binding"/>
    <property type="evidence" value="ECO:0007669"/>
    <property type="project" value="UniProtKB-KW"/>
</dbReference>
<dbReference type="Gene3D" id="3.40.50.300">
    <property type="entry name" value="P-loop containing nucleotide triphosphate hydrolases"/>
    <property type="match status" value="1"/>
</dbReference>
<evidence type="ECO:0000256" key="2">
    <source>
        <dbReference type="ARBA" id="ARBA00022741"/>
    </source>
</evidence>
<dbReference type="InterPro" id="IPR027417">
    <property type="entry name" value="P-loop_NTPase"/>
</dbReference>
<dbReference type="EMBL" id="CP037940">
    <property type="protein sequence ID" value="QBO35964.1"/>
    <property type="molecule type" value="Genomic_DNA"/>
</dbReference>
<dbReference type="AlphaFoldDB" id="A0A4P6YT97"/>
<dbReference type="PANTHER" id="PTHR42939">
    <property type="entry name" value="ABC TRANSPORTER ATP-BINDING PROTEIN ALBC-RELATED"/>
    <property type="match status" value="1"/>
</dbReference>
<accession>A0A4P6YT97</accession>
<dbReference type="KEGG" id="wei:EQG49_05570"/>